<dbReference type="Pfam" id="PF00588">
    <property type="entry name" value="SpoU_methylase"/>
    <property type="match status" value="1"/>
</dbReference>
<dbReference type="Proteomes" id="UP000514720">
    <property type="component" value="Chromosome"/>
</dbReference>
<dbReference type="InterPro" id="IPR013123">
    <property type="entry name" value="SpoU_subst-bd"/>
</dbReference>
<dbReference type="InterPro" id="IPR001537">
    <property type="entry name" value="SpoU_MeTrfase"/>
</dbReference>
<proteinExistence type="inferred from homology"/>
<organism evidence="5 6">
    <name type="scientific">Candidatus Xianfuyuplasma coldseepsis</name>
    <dbReference type="NCBI Taxonomy" id="2782163"/>
    <lineage>
        <taxon>Bacteria</taxon>
        <taxon>Bacillati</taxon>
        <taxon>Mycoplasmatota</taxon>
        <taxon>Mollicutes</taxon>
        <taxon>Candidatus Izemoplasmatales</taxon>
        <taxon>Candidatus Izemoplasmataceae</taxon>
        <taxon>Candidatus Xianfuyuplasma</taxon>
    </lineage>
</organism>
<evidence type="ECO:0000259" key="4">
    <source>
        <dbReference type="SMART" id="SM00967"/>
    </source>
</evidence>
<dbReference type="EMBL" id="CP048914">
    <property type="protein sequence ID" value="QMS84369.1"/>
    <property type="molecule type" value="Genomic_DNA"/>
</dbReference>
<feature type="domain" description="RNA 2-O ribose methyltransferase substrate binding" evidence="4">
    <location>
        <begin position="30"/>
        <end position="91"/>
    </location>
</feature>
<protein>
    <submittedName>
        <fullName evidence="5">RNA methyltransferase</fullName>
    </submittedName>
</protein>
<keyword evidence="3 5" id="KW-0808">Transferase</keyword>
<dbReference type="GO" id="GO:0032259">
    <property type="term" value="P:methylation"/>
    <property type="evidence" value="ECO:0007669"/>
    <property type="project" value="UniProtKB-KW"/>
</dbReference>
<dbReference type="RefSeq" id="WP_258877980.1">
    <property type="nucleotide sequence ID" value="NZ_CP048914.1"/>
</dbReference>
<evidence type="ECO:0000313" key="6">
    <source>
        <dbReference type="Proteomes" id="UP000514720"/>
    </source>
</evidence>
<dbReference type="InterPro" id="IPR051259">
    <property type="entry name" value="rRNA_Methyltransferase"/>
</dbReference>
<dbReference type="InterPro" id="IPR029028">
    <property type="entry name" value="Alpha/beta_knot_MTases"/>
</dbReference>
<dbReference type="CDD" id="cd18095">
    <property type="entry name" value="SpoU-like_rRNA-MTase"/>
    <property type="match status" value="1"/>
</dbReference>
<reference evidence="5 6" key="1">
    <citation type="submission" date="2020-02" db="EMBL/GenBank/DDBJ databases">
        <authorList>
            <person name="Zheng R.K."/>
            <person name="Sun C.M."/>
        </authorList>
    </citation>
    <scope>NUCLEOTIDE SEQUENCE [LARGE SCALE GENOMIC DNA]</scope>
    <source>
        <strain evidence="6">zrk13</strain>
    </source>
</reference>
<dbReference type="Gene3D" id="3.40.1280.10">
    <property type="match status" value="1"/>
</dbReference>
<dbReference type="GO" id="GO:0003723">
    <property type="term" value="F:RNA binding"/>
    <property type="evidence" value="ECO:0007669"/>
    <property type="project" value="InterPro"/>
</dbReference>
<dbReference type="PANTHER" id="PTHR43191:SF2">
    <property type="entry name" value="RRNA METHYLTRANSFERASE 3, MITOCHONDRIAL"/>
    <property type="match status" value="1"/>
</dbReference>
<dbReference type="GO" id="GO:0008173">
    <property type="term" value="F:RNA methyltransferase activity"/>
    <property type="evidence" value="ECO:0007669"/>
    <property type="project" value="InterPro"/>
</dbReference>
<dbReference type="SMART" id="SM00967">
    <property type="entry name" value="SpoU_sub_bind"/>
    <property type="match status" value="1"/>
</dbReference>
<keyword evidence="6" id="KW-1185">Reference proteome</keyword>
<dbReference type="AlphaFoldDB" id="A0A7L7KPK7"/>
<gene>
    <name evidence="5" type="ORF">G4Z02_00955</name>
</gene>
<comment type="similarity">
    <text evidence="1">Belongs to the class IV-like SAM-binding methyltransferase superfamily. RNA methyltransferase TrmH family.</text>
</comment>
<accession>A0A7L7KPK7</accession>
<dbReference type="GO" id="GO:0005737">
    <property type="term" value="C:cytoplasm"/>
    <property type="evidence" value="ECO:0007669"/>
    <property type="project" value="UniProtKB-ARBA"/>
</dbReference>
<dbReference type="Gene3D" id="3.30.1330.30">
    <property type="match status" value="1"/>
</dbReference>
<dbReference type="KEGG" id="xcl:G4Z02_00955"/>
<sequence>MEITSVQNKLIKETTKLHQKKYRDQFGHFLVEGYHLYEEARTVGNVVQVFTTDHAIVGEDVIYVNEAVLQKLSDAKNPQGVVTVCQKVDAQEPSDQILLLDHIQDPGNLGTLLRSALAFGFTTIVLDNTVDVYNDKVLRSTQGAIFKLNFIHSSILEFMEKYNWILYYGTAMTGVPIQAFSTMPPFGIILGNEGAGVNEHILRKTTKNITIPMIQTESLNVGVAGSIIMYELQKKLS</sequence>
<dbReference type="InterPro" id="IPR053888">
    <property type="entry name" value="MRM3-like_sub_bind"/>
</dbReference>
<dbReference type="InterPro" id="IPR029064">
    <property type="entry name" value="Ribosomal_eL30-like_sf"/>
</dbReference>
<dbReference type="InterPro" id="IPR029026">
    <property type="entry name" value="tRNA_m1G_MTases_N"/>
</dbReference>
<evidence type="ECO:0000256" key="1">
    <source>
        <dbReference type="ARBA" id="ARBA00007228"/>
    </source>
</evidence>
<dbReference type="GO" id="GO:0006396">
    <property type="term" value="P:RNA processing"/>
    <property type="evidence" value="ECO:0007669"/>
    <property type="project" value="InterPro"/>
</dbReference>
<dbReference type="SUPFAM" id="SSF55315">
    <property type="entry name" value="L30e-like"/>
    <property type="match status" value="1"/>
</dbReference>
<dbReference type="SUPFAM" id="SSF75217">
    <property type="entry name" value="alpha/beta knot"/>
    <property type="match status" value="1"/>
</dbReference>
<name>A0A7L7KPK7_9MOLU</name>
<dbReference type="Pfam" id="PF22435">
    <property type="entry name" value="MRM3-like_sub_bind"/>
    <property type="match status" value="1"/>
</dbReference>
<evidence type="ECO:0000256" key="3">
    <source>
        <dbReference type="ARBA" id="ARBA00022679"/>
    </source>
</evidence>
<keyword evidence="2 5" id="KW-0489">Methyltransferase</keyword>
<evidence type="ECO:0000256" key="2">
    <source>
        <dbReference type="ARBA" id="ARBA00022603"/>
    </source>
</evidence>
<evidence type="ECO:0000313" key="5">
    <source>
        <dbReference type="EMBL" id="QMS84369.1"/>
    </source>
</evidence>
<dbReference type="PANTHER" id="PTHR43191">
    <property type="entry name" value="RRNA METHYLTRANSFERASE 3"/>
    <property type="match status" value="1"/>
</dbReference>